<keyword evidence="2" id="KW-1185">Reference proteome</keyword>
<reference evidence="2" key="1">
    <citation type="journal article" date="2019" name="Int. J. Syst. Evol. Microbiol.">
        <title>The Global Catalogue of Microorganisms (GCM) 10K type strain sequencing project: providing services to taxonomists for standard genome sequencing and annotation.</title>
        <authorList>
            <consortium name="The Broad Institute Genomics Platform"/>
            <consortium name="The Broad Institute Genome Sequencing Center for Infectious Disease"/>
            <person name="Wu L."/>
            <person name="Ma J."/>
        </authorList>
    </citation>
    <scope>NUCLEOTIDE SEQUENCE [LARGE SCALE GENOMIC DNA]</scope>
    <source>
        <strain evidence="2">KCTC 42217</strain>
    </source>
</reference>
<accession>A0ABW4ZNP8</accession>
<dbReference type="RefSeq" id="WP_255900418.1">
    <property type="nucleotide sequence ID" value="NZ_JAFMZO010000002.1"/>
</dbReference>
<name>A0ABW4ZNP8_9SPHI</name>
<gene>
    <name evidence="1" type="ORF">ACFSJU_14895</name>
</gene>
<sequence length="160" mass="18973">MRLTFTTMIANQKLNFDETIKQFEKNFESLSSDHKKLSYHALRAMYFYCESSDYKNGAVLWALRVAKVATQEHIWGWMDNAERNLDETIFQEGFLELYKQEMMELKERASKEEFEGLTEKINLIEDAFHQVRIAWLLEKKLGKEKSERMSLEDDEAIQGN</sequence>
<proteinExistence type="predicted"/>
<protein>
    <submittedName>
        <fullName evidence="1">Uncharacterized protein</fullName>
    </submittedName>
</protein>
<evidence type="ECO:0000313" key="2">
    <source>
        <dbReference type="Proteomes" id="UP001597387"/>
    </source>
</evidence>
<comment type="caution">
    <text evidence="1">The sequence shown here is derived from an EMBL/GenBank/DDBJ whole genome shotgun (WGS) entry which is preliminary data.</text>
</comment>
<evidence type="ECO:0000313" key="1">
    <source>
        <dbReference type="EMBL" id="MFD2163695.1"/>
    </source>
</evidence>
<dbReference type="Proteomes" id="UP001597387">
    <property type="component" value="Unassembled WGS sequence"/>
</dbReference>
<organism evidence="1 2">
    <name type="scientific">Paradesertivirga mongoliensis</name>
    <dbReference type="NCBI Taxonomy" id="2100740"/>
    <lineage>
        <taxon>Bacteria</taxon>
        <taxon>Pseudomonadati</taxon>
        <taxon>Bacteroidota</taxon>
        <taxon>Sphingobacteriia</taxon>
        <taxon>Sphingobacteriales</taxon>
        <taxon>Sphingobacteriaceae</taxon>
        <taxon>Paradesertivirga</taxon>
    </lineage>
</organism>
<dbReference type="EMBL" id="JBHUHZ010000002">
    <property type="protein sequence ID" value="MFD2163695.1"/>
    <property type="molecule type" value="Genomic_DNA"/>
</dbReference>